<dbReference type="SUPFAM" id="SSF140959">
    <property type="entry name" value="Indolic compounds 2,3-dioxygenase-like"/>
    <property type="match status" value="1"/>
</dbReference>
<dbReference type="EMBL" id="SSTI01000003">
    <property type="protein sequence ID" value="THG40952.1"/>
    <property type="molecule type" value="Genomic_DNA"/>
</dbReference>
<comment type="catalytic activity">
    <reaction evidence="1">
        <text>L-tryptophan + O2 = N-formyl-L-kynurenine</text>
        <dbReference type="Rhea" id="RHEA:24536"/>
        <dbReference type="ChEBI" id="CHEBI:15379"/>
        <dbReference type="ChEBI" id="CHEBI:57912"/>
        <dbReference type="ChEBI" id="CHEBI:58629"/>
        <dbReference type="EC" id="1.13.11.11"/>
    </reaction>
</comment>
<evidence type="ECO:0000256" key="1">
    <source>
        <dbReference type="HAMAP-Rule" id="MF_01972"/>
    </source>
</evidence>
<dbReference type="RefSeq" id="WP_136450940.1">
    <property type="nucleotide sequence ID" value="NZ_SSTI01000003.1"/>
</dbReference>
<keyword evidence="1" id="KW-0479">Metal-binding</keyword>
<keyword evidence="1" id="KW-0823">Tryptophan catabolism</keyword>
<keyword evidence="1" id="KW-0223">Dioxygenase</keyword>
<name>A0ABY2QJY6_9SPHN</name>
<dbReference type="PANTHER" id="PTHR10138">
    <property type="entry name" value="TRYPTOPHAN 2,3-DIOXYGENASE"/>
    <property type="match status" value="1"/>
</dbReference>
<comment type="similarity">
    <text evidence="1">Belongs to the tryptophan 2,3-dioxygenase family.</text>
</comment>
<comment type="function">
    <text evidence="1">Heme-dependent dioxygenase that catalyzes the oxidative cleavage of the L-tryptophan (L-Trp) pyrrole ring and converts L-tryptophan to N-formyl-L-kynurenine. Catalyzes the oxidative cleavage of the indole moiety.</text>
</comment>
<keyword evidence="1" id="KW-0408">Iron</keyword>
<organism evidence="2 3">
    <name type="scientific">Sphingomonas olei</name>
    <dbReference type="NCBI Taxonomy" id="1886787"/>
    <lineage>
        <taxon>Bacteria</taxon>
        <taxon>Pseudomonadati</taxon>
        <taxon>Pseudomonadota</taxon>
        <taxon>Alphaproteobacteria</taxon>
        <taxon>Sphingomonadales</taxon>
        <taxon>Sphingomonadaceae</taxon>
        <taxon>Sphingomonas</taxon>
    </lineage>
</organism>
<evidence type="ECO:0000313" key="3">
    <source>
        <dbReference type="Proteomes" id="UP000308038"/>
    </source>
</evidence>
<gene>
    <name evidence="1" type="primary">kynA</name>
    <name evidence="2" type="ORF">E5988_05035</name>
</gene>
<feature type="binding site" evidence="1">
    <location>
        <position position="108"/>
    </location>
    <ligand>
        <name>substrate</name>
    </ligand>
</feature>
<comment type="subunit">
    <text evidence="1">Homotetramer.</text>
</comment>
<feature type="binding site" evidence="1">
    <location>
        <begin position="42"/>
        <end position="46"/>
    </location>
    <ligand>
        <name>substrate</name>
    </ligand>
</feature>
<dbReference type="InterPro" id="IPR004981">
    <property type="entry name" value="Trp_2_3_dOase"/>
</dbReference>
<feature type="binding site" evidence="1">
    <location>
        <position position="245"/>
    </location>
    <ligand>
        <name>substrate</name>
    </ligand>
</feature>
<keyword evidence="1" id="KW-0560">Oxidoreductase</keyword>
<comment type="pathway">
    <text evidence="1">Amino-acid degradation; L-tryptophan degradation via kynurenine pathway; L-kynurenine from L-tryptophan: step 1/2.</text>
</comment>
<comment type="cofactor">
    <cofactor evidence="1">
        <name>heme</name>
        <dbReference type="ChEBI" id="CHEBI:30413"/>
    </cofactor>
    <text evidence="1">Binds 1 heme group per subunit.</text>
</comment>
<proteinExistence type="inferred from homology"/>
<keyword evidence="3" id="KW-1185">Reference proteome</keyword>
<dbReference type="InterPro" id="IPR037217">
    <property type="entry name" value="Trp/Indoleamine_2_3_dOase-like"/>
</dbReference>
<dbReference type="EC" id="1.13.11.11" evidence="1"/>
<reference evidence="2 3" key="1">
    <citation type="submission" date="2019-04" db="EMBL/GenBank/DDBJ databases">
        <title>Microbes associate with the intestines of laboratory mice.</title>
        <authorList>
            <person name="Navarre W."/>
            <person name="Wong E."/>
            <person name="Huang K.C."/>
            <person name="Tropini C."/>
            <person name="Ng K."/>
            <person name="Yu B."/>
        </authorList>
    </citation>
    <scope>NUCLEOTIDE SEQUENCE [LARGE SCALE GENOMIC DNA]</scope>
    <source>
        <strain evidence="2 3">NM83_B4-11</strain>
    </source>
</reference>
<dbReference type="Proteomes" id="UP000308038">
    <property type="component" value="Unassembled WGS sequence"/>
</dbReference>
<evidence type="ECO:0000313" key="2">
    <source>
        <dbReference type="EMBL" id="THG40952.1"/>
    </source>
</evidence>
<sequence>MDTQSDPAVAPAKGPSYASYLRLDDLLACQSPLSGTHDEMLFIVIHQASELWMKLCLHELTAARDAIATSRLEPAFKMMARVARVQQQLIGSWEILATITPADYSAMRGKLGTSSGFQSHQYRAMEFLMGNKNAAMIDVFADAPPTQATLTDALTQPSIYDEALRALARAGLSVPEGRLTRDFSKPYVASPQVEMCWRTVYAEPERHWDLYELAEKLVDLEYRFQLWRFGHLKTVERVIGFKRGTGGTAGVPYLARVIDQVFFPELLTVRAVL</sequence>
<dbReference type="Pfam" id="PF03301">
    <property type="entry name" value="Trp_dioxygenase"/>
    <property type="match status" value="2"/>
</dbReference>
<accession>A0ABY2QJY6</accession>
<dbReference type="HAMAP" id="MF_01972">
    <property type="entry name" value="T23O"/>
    <property type="match status" value="1"/>
</dbReference>
<comment type="caution">
    <text evidence="2">The sequence shown here is derived from an EMBL/GenBank/DDBJ whole genome shotgun (WGS) entry which is preliminary data.</text>
</comment>
<feature type="binding site" evidence="1">
    <location>
        <position position="104"/>
    </location>
    <ligand>
        <name>substrate</name>
    </ligand>
</feature>
<keyword evidence="1" id="KW-0349">Heme</keyword>
<protein>
    <recommendedName>
        <fullName evidence="1">Tryptophan 2,3-dioxygenase</fullName>
        <shortName evidence="1">TDO</shortName>
        <ecNumber evidence="1">1.13.11.11</ecNumber>
    </recommendedName>
    <alternativeName>
        <fullName evidence="1">Tryptamin 2,3-dioxygenase</fullName>
    </alternativeName>
    <alternativeName>
        <fullName evidence="1">Tryptophan oxygenase</fullName>
        <shortName evidence="1">TO</shortName>
        <shortName evidence="1">TRPO</shortName>
    </alternativeName>
    <alternativeName>
        <fullName evidence="1">Tryptophan pyrrolase</fullName>
    </alternativeName>
    <alternativeName>
        <fullName evidence="1">Tryptophanase</fullName>
    </alternativeName>
</protein>
<feature type="binding site" description="axial binding residue" evidence="1">
    <location>
        <position position="231"/>
    </location>
    <ligand>
        <name>heme</name>
        <dbReference type="ChEBI" id="CHEBI:30413"/>
    </ligand>
    <ligandPart>
        <name>Fe</name>
        <dbReference type="ChEBI" id="CHEBI:18248"/>
    </ligandPart>
</feature>
<dbReference type="PANTHER" id="PTHR10138:SF0">
    <property type="entry name" value="TRYPTOPHAN 2,3-DIOXYGENASE"/>
    <property type="match status" value="1"/>
</dbReference>
<dbReference type="Gene3D" id="1.20.58.480">
    <property type="match status" value="1"/>
</dbReference>